<name>A0A8X7BHI0_TRICX</name>
<organism evidence="1 2">
    <name type="scientific">Trichonephila clavipes</name>
    <name type="common">Golden silk orbweaver</name>
    <name type="synonym">Nephila clavipes</name>
    <dbReference type="NCBI Taxonomy" id="2585209"/>
    <lineage>
        <taxon>Eukaryota</taxon>
        <taxon>Metazoa</taxon>
        <taxon>Ecdysozoa</taxon>
        <taxon>Arthropoda</taxon>
        <taxon>Chelicerata</taxon>
        <taxon>Arachnida</taxon>
        <taxon>Araneae</taxon>
        <taxon>Araneomorphae</taxon>
        <taxon>Entelegynae</taxon>
        <taxon>Araneoidea</taxon>
        <taxon>Nephilidae</taxon>
        <taxon>Trichonephila</taxon>
    </lineage>
</organism>
<reference evidence="1" key="1">
    <citation type="submission" date="2020-08" db="EMBL/GenBank/DDBJ databases">
        <title>Multicomponent nature underlies the extraordinary mechanical properties of spider dragline silk.</title>
        <authorList>
            <person name="Kono N."/>
            <person name="Nakamura H."/>
            <person name="Mori M."/>
            <person name="Yoshida Y."/>
            <person name="Ohtoshi R."/>
            <person name="Malay A.D."/>
            <person name="Moran D.A.P."/>
            <person name="Tomita M."/>
            <person name="Numata K."/>
            <person name="Arakawa K."/>
        </authorList>
    </citation>
    <scope>NUCLEOTIDE SEQUENCE</scope>
</reference>
<evidence type="ECO:0000313" key="1">
    <source>
        <dbReference type="EMBL" id="GFY30679.1"/>
    </source>
</evidence>
<evidence type="ECO:0000313" key="2">
    <source>
        <dbReference type="Proteomes" id="UP000887159"/>
    </source>
</evidence>
<comment type="caution">
    <text evidence="1">The sequence shown here is derived from an EMBL/GenBank/DDBJ whole genome shotgun (WGS) entry which is preliminary data.</text>
</comment>
<dbReference type="Proteomes" id="UP000887159">
    <property type="component" value="Unassembled WGS sequence"/>
</dbReference>
<protein>
    <submittedName>
        <fullName evidence="1">Uncharacterized protein</fullName>
    </submittedName>
</protein>
<dbReference type="EMBL" id="BMAU01021394">
    <property type="protein sequence ID" value="GFY30679.1"/>
    <property type="molecule type" value="Genomic_DNA"/>
</dbReference>
<gene>
    <name evidence="1" type="ORF">TNCV_3118391</name>
</gene>
<proteinExistence type="predicted"/>
<keyword evidence="2" id="KW-1185">Reference proteome</keyword>
<sequence length="71" mass="8350">MYRQIYPIATKHIENNTYVDDFVMGTSTDAEAVILYREMAATYIAYQPTISQMEEKFKDFTKCMEARKHSI</sequence>
<dbReference type="AlphaFoldDB" id="A0A8X7BHI0"/>
<accession>A0A8X7BHI0</accession>